<feature type="region of interest" description="Disordered" evidence="1">
    <location>
        <begin position="390"/>
        <end position="547"/>
    </location>
</feature>
<reference evidence="2" key="2">
    <citation type="submission" date="2025-08" db="UniProtKB">
        <authorList>
            <consortium name="Ensembl"/>
        </authorList>
    </citation>
    <scope>IDENTIFICATION</scope>
</reference>
<organism evidence="2 3">
    <name type="scientific">Denticeps clupeoides</name>
    <name type="common">denticle herring</name>
    <dbReference type="NCBI Taxonomy" id="299321"/>
    <lineage>
        <taxon>Eukaryota</taxon>
        <taxon>Metazoa</taxon>
        <taxon>Chordata</taxon>
        <taxon>Craniata</taxon>
        <taxon>Vertebrata</taxon>
        <taxon>Euteleostomi</taxon>
        <taxon>Actinopterygii</taxon>
        <taxon>Neopterygii</taxon>
        <taxon>Teleostei</taxon>
        <taxon>Clupei</taxon>
        <taxon>Clupeiformes</taxon>
        <taxon>Denticipitoidei</taxon>
        <taxon>Denticipitidae</taxon>
        <taxon>Denticeps</taxon>
    </lineage>
</organism>
<dbReference type="RefSeq" id="XP_028829306.1">
    <property type="nucleotide sequence ID" value="XM_028973473.1"/>
</dbReference>
<evidence type="ECO:0000256" key="1">
    <source>
        <dbReference type="SAM" id="MobiDB-lite"/>
    </source>
</evidence>
<reference evidence="2 3" key="1">
    <citation type="submission" date="2020-06" db="EMBL/GenBank/DDBJ databases">
        <authorList>
            <consortium name="Wellcome Sanger Institute Data Sharing"/>
        </authorList>
    </citation>
    <scope>NUCLEOTIDE SEQUENCE [LARGE SCALE GENOMIC DNA]</scope>
</reference>
<dbReference type="Ensembl" id="ENSDCDT00010070322.1">
    <property type="protein sequence ID" value="ENSDCDP00010059599.1"/>
    <property type="gene ID" value="ENSDCDG00010033298.1"/>
</dbReference>
<dbReference type="Proteomes" id="UP000694580">
    <property type="component" value="Chromosome 3"/>
</dbReference>
<feature type="compositionally biased region" description="Basic and acidic residues" evidence="1">
    <location>
        <begin position="591"/>
        <end position="629"/>
    </location>
</feature>
<feature type="region of interest" description="Disordered" evidence="1">
    <location>
        <begin position="559"/>
        <end position="724"/>
    </location>
</feature>
<evidence type="ECO:0008006" key="4">
    <source>
        <dbReference type="Google" id="ProtNLM"/>
    </source>
</evidence>
<protein>
    <recommendedName>
        <fullName evidence="4">Soluble lamin-associated protein of 75 kDa-like</fullName>
    </recommendedName>
</protein>
<evidence type="ECO:0000313" key="2">
    <source>
        <dbReference type="Ensembl" id="ENSDCDP00010059599.1"/>
    </source>
</evidence>
<feature type="compositionally biased region" description="Acidic residues" evidence="1">
    <location>
        <begin position="447"/>
        <end position="457"/>
    </location>
</feature>
<feature type="compositionally biased region" description="Basic and acidic residues" evidence="1">
    <location>
        <begin position="684"/>
        <end position="702"/>
    </location>
</feature>
<feature type="compositionally biased region" description="Polar residues" evidence="1">
    <location>
        <begin position="458"/>
        <end position="468"/>
    </location>
</feature>
<sequence length="724" mass="81762">MEFPVDGLAHVSHEDLESSAQIYMNKLLYSNPDTAQYLTIPNNRKIHISLSNVGFVPLYGANLKYKVMALFAPEDQLKAIALFLANQWWAVEDILKTADPNRTGLIKVRTLGERIVLYVLNRIVYRANEMSSNEVPFLCHGENDYAKILWKNGEAVAFYSVKPRGSVCSTFVSQCYQLSVMNSIFVRKCHRGNGHGLQMLEDFVDSFQDEELGLKYPLSRAMYRVCDQYLRTYPADENLLWEAESVGRPYQRTRVACKLRSLALEVSDNSTGEGGQTVKGQVTLERTPLENCLNITEEVVKTNEHTKNTEEIEKPVSTRTRSSSHRKKRLRKEMQEEPMEIRPEKISRLMETEEEMKPEIKMAAQQVRQAGQEPVSAPLVENVQVAVSEEGPASAEFKETASEGNGDLADEKDEQQVEAAAKDTEEEMVGEEFIPETDLVHTNGMAEEVEMAEDPDITQDSTLSNQDTVDVAQEDDYNEPLPVGECKEEEGETEVLTSSIEDHALPTSSCSPGQDDDECVEGAFLVPSSPEKEGKGHEEEEVMWREPSVLLVGVTEVSYEPPEGENHHCAAEEMHEEEEKTAEVTDNQYEEGTRGSEEGETKSMEENERRTHDGKNKDVSPMGAREHLGSIRAFPPKSQRKSRRLNQVSMDQEAEEEEKWEDEEEKSITTEEEEKATTTEEEGVEGRSSDEWEEHLAVDRRDLRKKGKAAPSTMRTRSGRSSKN</sequence>
<dbReference type="PANTHER" id="PTHR22442:SF3">
    <property type="entry name" value="SOLUBLE LAMIN-ASSOCIATED PROTEIN OF 75 KDA"/>
    <property type="match status" value="1"/>
</dbReference>
<feature type="compositionally biased region" description="Acidic residues" evidence="1">
    <location>
        <begin position="652"/>
        <end position="683"/>
    </location>
</feature>
<feature type="compositionally biased region" description="Basic residues" evidence="1">
    <location>
        <begin position="322"/>
        <end position="331"/>
    </location>
</feature>
<reference evidence="2" key="3">
    <citation type="submission" date="2025-09" db="UniProtKB">
        <authorList>
            <consortium name="Ensembl"/>
        </authorList>
    </citation>
    <scope>IDENTIFICATION</scope>
</reference>
<accession>A0AAY4EQP7</accession>
<feature type="compositionally biased region" description="Acidic residues" evidence="1">
    <location>
        <begin position="424"/>
        <end position="435"/>
    </location>
</feature>
<dbReference type="GeneTree" id="ENSGT00510000048902"/>
<gene>
    <name evidence="2" type="primary">fam169ab</name>
</gene>
<feature type="region of interest" description="Disordered" evidence="1">
    <location>
        <begin position="303"/>
        <end position="338"/>
    </location>
</feature>
<dbReference type="InterPro" id="IPR029625">
    <property type="entry name" value="FAM169"/>
</dbReference>
<evidence type="ECO:0000313" key="3">
    <source>
        <dbReference type="Proteomes" id="UP000694580"/>
    </source>
</evidence>
<dbReference type="GeneID" id="114786384"/>
<proteinExistence type="predicted"/>
<feature type="compositionally biased region" description="Basic and acidic residues" evidence="1">
    <location>
        <begin position="530"/>
        <end position="544"/>
    </location>
</feature>
<name>A0AAY4EQP7_9TELE</name>
<dbReference type="PANTHER" id="PTHR22442">
    <property type="match status" value="1"/>
</dbReference>
<feature type="compositionally biased region" description="Basic and acidic residues" evidence="1">
    <location>
        <begin position="564"/>
        <end position="583"/>
    </location>
</feature>
<feature type="compositionally biased region" description="Basic and acidic residues" evidence="1">
    <location>
        <begin position="303"/>
        <end position="316"/>
    </location>
</feature>
<keyword evidence="3" id="KW-1185">Reference proteome</keyword>
<dbReference type="AlphaFoldDB" id="A0AAY4EQP7"/>